<dbReference type="EC" id="2.4.-.-" evidence="2"/>
<feature type="transmembrane region" description="Helical" evidence="1">
    <location>
        <begin position="363"/>
        <end position="382"/>
    </location>
</feature>
<reference key="1">
    <citation type="submission" date="2009-07" db="EMBL/GenBank/DDBJ databases">
        <authorList>
            <person name="Genoscope - CEA"/>
        </authorList>
    </citation>
    <scope>NUCLEOTIDE SEQUENCE</scope>
    <source>
        <strain>3As</strain>
    </source>
</reference>
<dbReference type="OrthoDB" id="9797391at2"/>
<dbReference type="EMBL" id="FP475956">
    <property type="protein sequence ID" value="CAZ90339.1"/>
    <property type="molecule type" value="Genomic_DNA"/>
</dbReference>
<dbReference type="AlphaFoldDB" id="D6CP61"/>
<organism evidence="2 4">
    <name type="scientific">Thiomonas arsenitoxydans (strain DSM 22701 / CIP 110005 / 3As)</name>
    <dbReference type="NCBI Taxonomy" id="426114"/>
    <lineage>
        <taxon>Bacteria</taxon>
        <taxon>Pseudomonadati</taxon>
        <taxon>Pseudomonadota</taxon>
        <taxon>Betaproteobacteria</taxon>
        <taxon>Burkholderiales</taxon>
        <taxon>Thiomonas</taxon>
    </lineage>
</organism>
<sequence>MMTLMYALLLLVILALALPIGLLLLQILSAGFKGGRLSPPPSLEADAQIAVLVPAHDEARNIDSTVRGVLQELRAGDRVLVVADNCSDNTAALARAAGAEVVERQDALRRGKGYALDFGLKHLAANPPDVVVIVDADCRVGRGAMICLSSAALQAGAPAQAHYRMALPPGAGLKIKIAGLAWRVKNLVRPLGYRRMGLPCQLMGSGMAFPWALIHRVDLASGHLVEDLKLGLDLAQMRASPVFVPQAEVVSAFPESAAGVTTQRRRWEHGHLGMVSVAPKLLWRGLRSANLGLFALAADLCIPPLALLTLLTLTVAALSSLAGWLLHWTAPAVMAWALCAGLWLAIFTAWLRHGRDLLTFRELAGVPIYILWKVPIYLSFLLRRERNWVRSAREGE</sequence>
<dbReference type="CAZy" id="GT2">
    <property type="family name" value="Glycosyltransferase Family 2"/>
</dbReference>
<dbReference type="Gene3D" id="3.90.550.10">
    <property type="entry name" value="Spore Coat Polysaccharide Biosynthesis Protein SpsA, Chain A"/>
    <property type="match status" value="1"/>
</dbReference>
<dbReference type="EMBL" id="CTRI01000003">
    <property type="protein sequence ID" value="CQR28723.1"/>
    <property type="molecule type" value="Genomic_DNA"/>
</dbReference>
<evidence type="ECO:0000313" key="2">
    <source>
        <dbReference type="EMBL" id="CAZ90339.1"/>
    </source>
</evidence>
<reference evidence="3 5" key="4">
    <citation type="submission" date="2015-03" db="EMBL/GenBank/DDBJ databases">
        <authorList>
            <person name="Regsiter A."/>
            <person name="william w."/>
        </authorList>
    </citation>
    <scope>NUCLEOTIDE SEQUENCE [LARGE SCALE GENOMIC DNA]</scope>
    <source>
        <strain evidence="3 5">CB1</strain>
    </source>
</reference>
<dbReference type="SUPFAM" id="SSF53448">
    <property type="entry name" value="Nucleotide-diphospho-sugar transferases"/>
    <property type="match status" value="1"/>
</dbReference>
<dbReference type="CDD" id="cd06438">
    <property type="entry name" value="EpsO_like"/>
    <property type="match status" value="1"/>
</dbReference>
<dbReference type="PANTHER" id="PTHR48090:SF6">
    <property type="entry name" value="SLR5056 PROTEIN"/>
    <property type="match status" value="1"/>
</dbReference>
<accession>D6CP61</accession>
<feature type="transmembrane region" description="Helical" evidence="1">
    <location>
        <begin position="305"/>
        <end position="326"/>
    </location>
</feature>
<keyword evidence="2" id="KW-0808">Transferase</keyword>
<evidence type="ECO:0000256" key="1">
    <source>
        <dbReference type="SAM" id="Phobius"/>
    </source>
</evidence>
<protein>
    <submittedName>
        <fullName evidence="2">Glycosyl transferase family 2</fullName>
        <ecNumber evidence="2">2.4.-.-</ecNumber>
    </submittedName>
</protein>
<dbReference type="GO" id="GO:0016757">
    <property type="term" value="F:glycosyltransferase activity"/>
    <property type="evidence" value="ECO:0007669"/>
    <property type="project" value="UniProtKB-KW"/>
</dbReference>
<reference evidence="4" key="2">
    <citation type="journal article" date="2010" name="PLoS Genet.">
        <title>Structure, function, and evolution of the Thiomonas spp. genome.</title>
        <authorList>
            <person name="Arsene-Ploetze F."/>
            <person name="Koechler S."/>
            <person name="Marchal M."/>
            <person name="Coppee J.Y."/>
            <person name="Chandler M."/>
            <person name="Bonnefoy V."/>
            <person name="Brochier-Armanet C."/>
            <person name="Barakat M."/>
            <person name="Barbe V."/>
            <person name="Battaglia-Brunet F."/>
            <person name="Bruneel O."/>
            <person name="Bryan C.G."/>
            <person name="Cleiss-Arnold J."/>
            <person name="Cruveiller S."/>
            <person name="Erhardt M."/>
            <person name="Heinrich-Salmeron A."/>
            <person name="Hommais F."/>
            <person name="Joulian C."/>
            <person name="Krin E."/>
            <person name="Lieutaud A."/>
            <person name="Lievremont D."/>
            <person name="Michel C."/>
            <person name="Muller D."/>
            <person name="Ortet P."/>
            <person name="Proux C."/>
            <person name="Siguier P."/>
            <person name="Roche D."/>
            <person name="Rouy Z."/>
            <person name="Salvignol G."/>
            <person name="Slyemi D."/>
            <person name="Talla E."/>
            <person name="Weiss S."/>
            <person name="Weissenbach J."/>
            <person name="Medigue C."/>
            <person name="Bertin P.N."/>
        </authorList>
    </citation>
    <scope>NUCLEOTIDE SEQUENCE [LARGE SCALE GENOMIC DNA]</scope>
    <source>
        <strain evidence="4">DSM 22701 / CIP 110005 / 3As</strain>
    </source>
</reference>
<keyword evidence="1" id="KW-0812">Transmembrane</keyword>
<keyword evidence="5" id="KW-1185">Reference proteome</keyword>
<keyword evidence="2" id="KW-0328">Glycosyltransferase</keyword>
<dbReference type="RefSeq" id="WP_013107548.1">
    <property type="nucleotide sequence ID" value="NC_014145.1"/>
</dbReference>
<keyword evidence="1" id="KW-1133">Transmembrane helix</keyword>
<feature type="transmembrane region" description="Helical" evidence="1">
    <location>
        <begin position="333"/>
        <end position="351"/>
    </location>
</feature>
<evidence type="ECO:0000313" key="4">
    <source>
        <dbReference type="Proteomes" id="UP000002372"/>
    </source>
</evidence>
<dbReference type="HOGENOM" id="CLU_023978_1_2_4"/>
<dbReference type="eggNOG" id="COG1215">
    <property type="taxonomic scope" value="Bacteria"/>
</dbReference>
<name>D6CP61_THIA3</name>
<evidence type="ECO:0000313" key="5">
    <source>
        <dbReference type="Proteomes" id="UP000078599"/>
    </source>
</evidence>
<dbReference type="PANTHER" id="PTHR48090">
    <property type="entry name" value="UNDECAPRENYL-PHOSPHATE 4-DEOXY-4-FORMAMIDO-L-ARABINOSE TRANSFERASE-RELATED"/>
    <property type="match status" value="1"/>
</dbReference>
<reference evidence="2" key="3">
    <citation type="submission" date="2010-07" db="EMBL/GenBank/DDBJ databases">
        <authorList>
            <person name="Genoscope - CEA"/>
        </authorList>
    </citation>
    <scope>NUCLEOTIDE SEQUENCE</scope>
    <source>
        <strain evidence="2">3As</strain>
    </source>
</reference>
<dbReference type="Proteomes" id="UP000078599">
    <property type="component" value="Unassembled WGS sequence"/>
</dbReference>
<gene>
    <name evidence="2" type="primary">epsO</name>
    <name evidence="2" type="ordered locus">THI_3764</name>
    <name evidence="3" type="ORF">THICB1_110507</name>
</gene>
<dbReference type="Proteomes" id="UP000002372">
    <property type="component" value="Chromosome"/>
</dbReference>
<dbReference type="InterPro" id="IPR050256">
    <property type="entry name" value="Glycosyltransferase_2"/>
</dbReference>
<proteinExistence type="predicted"/>
<evidence type="ECO:0000313" key="3">
    <source>
        <dbReference type="EMBL" id="CQR28723.1"/>
    </source>
</evidence>
<dbReference type="InterPro" id="IPR029044">
    <property type="entry name" value="Nucleotide-diphossugar_trans"/>
</dbReference>
<dbReference type="KEGG" id="thi:THI_3764"/>
<dbReference type="Pfam" id="PF13641">
    <property type="entry name" value="Glyco_tranf_2_3"/>
    <property type="match status" value="1"/>
</dbReference>
<keyword evidence="1" id="KW-0472">Membrane</keyword>